<dbReference type="Gene3D" id="3.40.640.10">
    <property type="entry name" value="Type I PLP-dependent aspartate aminotransferase-like (Major domain)"/>
    <property type="match status" value="1"/>
</dbReference>
<keyword evidence="4" id="KW-1185">Reference proteome</keyword>
<dbReference type="InterPro" id="IPR015422">
    <property type="entry name" value="PyrdxlP-dep_Trfase_small"/>
</dbReference>
<comment type="similarity">
    <text evidence="2">Belongs to the DegT/DnrJ/EryC1 family.</text>
</comment>
<gene>
    <name evidence="3" type="ORF">MMF94_15835</name>
</gene>
<accession>A0ABS9TFI6</accession>
<proteinExistence type="inferred from homology"/>
<dbReference type="PANTHER" id="PTHR30244:SF34">
    <property type="entry name" value="DTDP-4-AMINO-4,6-DIDEOXYGALACTOSE TRANSAMINASE"/>
    <property type="match status" value="1"/>
</dbReference>
<dbReference type="GO" id="GO:0008483">
    <property type="term" value="F:transaminase activity"/>
    <property type="evidence" value="ECO:0007669"/>
    <property type="project" value="UniProtKB-KW"/>
</dbReference>
<dbReference type="EMBL" id="JAKXMK010000012">
    <property type="protein sequence ID" value="MCH6167153.1"/>
    <property type="molecule type" value="Genomic_DNA"/>
</dbReference>
<dbReference type="InterPro" id="IPR015421">
    <property type="entry name" value="PyrdxlP-dep_Trfase_major"/>
</dbReference>
<dbReference type="SUPFAM" id="SSF53383">
    <property type="entry name" value="PLP-dependent transferases"/>
    <property type="match status" value="1"/>
</dbReference>
<keyword evidence="2" id="KW-0663">Pyridoxal phosphate</keyword>
<name>A0ABS9TFI6_9PSEU</name>
<dbReference type="CDD" id="cd00616">
    <property type="entry name" value="AHBA_syn"/>
    <property type="match status" value="1"/>
</dbReference>
<dbReference type="InterPro" id="IPR015424">
    <property type="entry name" value="PyrdxlP-dep_Trfase"/>
</dbReference>
<dbReference type="InterPro" id="IPR000653">
    <property type="entry name" value="DegT/StrS_aminotransferase"/>
</dbReference>
<evidence type="ECO:0000256" key="2">
    <source>
        <dbReference type="RuleBase" id="RU004508"/>
    </source>
</evidence>
<sequence length="393" mass="41882">MPQTTTAPQWRVSLADNTIDDEEIQAVTAVLRSRWLSPGPQTRAFERDFAEALGCPAAVAVSSGTAALHLAVLALGIGPGDEVIVPSLSFVASAAMVALQGGTPVFADIRSETDPTIDPADVRRLITDRTKAIVAMHYGGYPADVAALAELAGEYGVALIEDAAHAPVVKAAGAMLGTLGDVGCFSFFATKNLTTGEGGMVVARDPALLDVIRAARSHCLSSSTWDRLHSGAADYDVAGIGLNYRPTEIASAIGRIQLEKLAHDRRRRAVLTAAYRERLAAVPGLVAPFAHYDGDSARHLMAVLVPEGVARNDVRSELRERGIQTSVHYRPTHHFTFYRERFDSGEHPLPVTEAVAARLLSLPLHALMSDDDVALVVDGLSESIVRSSERSIP</sequence>
<dbReference type="RefSeq" id="WP_241037384.1">
    <property type="nucleotide sequence ID" value="NZ_BAAAJF010000015.1"/>
</dbReference>
<evidence type="ECO:0000256" key="1">
    <source>
        <dbReference type="ARBA" id="ARBA00001933"/>
    </source>
</evidence>
<evidence type="ECO:0000313" key="3">
    <source>
        <dbReference type="EMBL" id="MCH6167153.1"/>
    </source>
</evidence>
<comment type="caution">
    <text evidence="3">The sequence shown here is derived from an EMBL/GenBank/DDBJ whole genome shotgun (WGS) entry which is preliminary data.</text>
</comment>
<dbReference type="Proteomes" id="UP001299970">
    <property type="component" value="Unassembled WGS sequence"/>
</dbReference>
<keyword evidence="3" id="KW-0032">Aminotransferase</keyword>
<dbReference type="PANTHER" id="PTHR30244">
    <property type="entry name" value="TRANSAMINASE"/>
    <property type="match status" value="1"/>
</dbReference>
<protein>
    <submittedName>
        <fullName evidence="3">DegT/DnrJ/EryC1/StrS family aminotransferase</fullName>
    </submittedName>
</protein>
<keyword evidence="3" id="KW-0808">Transferase</keyword>
<evidence type="ECO:0000313" key="4">
    <source>
        <dbReference type="Proteomes" id="UP001299970"/>
    </source>
</evidence>
<organism evidence="3 4">
    <name type="scientific">Pseudonocardia alaniniphila</name>
    <dbReference type="NCBI Taxonomy" id="75291"/>
    <lineage>
        <taxon>Bacteria</taxon>
        <taxon>Bacillati</taxon>
        <taxon>Actinomycetota</taxon>
        <taxon>Actinomycetes</taxon>
        <taxon>Pseudonocardiales</taxon>
        <taxon>Pseudonocardiaceae</taxon>
        <taxon>Pseudonocardia</taxon>
    </lineage>
</organism>
<dbReference type="Pfam" id="PF01041">
    <property type="entry name" value="DegT_DnrJ_EryC1"/>
    <property type="match status" value="1"/>
</dbReference>
<comment type="cofactor">
    <cofactor evidence="1">
        <name>pyridoxal 5'-phosphate</name>
        <dbReference type="ChEBI" id="CHEBI:597326"/>
    </cofactor>
</comment>
<dbReference type="Gene3D" id="3.90.1150.10">
    <property type="entry name" value="Aspartate Aminotransferase, domain 1"/>
    <property type="match status" value="1"/>
</dbReference>
<reference evidence="3 4" key="1">
    <citation type="submission" date="2022-03" db="EMBL/GenBank/DDBJ databases">
        <title>Pseudonocardia alaer sp. nov., a novel actinomycete isolated from reed forest soil.</title>
        <authorList>
            <person name="Wang L."/>
        </authorList>
    </citation>
    <scope>NUCLEOTIDE SEQUENCE [LARGE SCALE GENOMIC DNA]</scope>
    <source>
        <strain evidence="3 4">Y-16303</strain>
    </source>
</reference>
<dbReference type="PIRSF" id="PIRSF000390">
    <property type="entry name" value="PLP_StrS"/>
    <property type="match status" value="1"/>
</dbReference>